<dbReference type="GO" id="GO:0005524">
    <property type="term" value="F:ATP binding"/>
    <property type="evidence" value="ECO:0007669"/>
    <property type="project" value="UniProtKB-KW"/>
</dbReference>
<comment type="caution">
    <text evidence="2">The sequence shown here is derived from an EMBL/GenBank/DDBJ whole genome shotgun (WGS) entry which is preliminary data.</text>
</comment>
<gene>
    <name evidence="2" type="ORF">KAM351_09510</name>
</gene>
<sequence length="116" mass="12734">MTEEQLKQEVLGGLAETGYLVVSGYDVAPDRDTPWRDNFSQVLLQDQLRGAIARFNPKVLLLASEDGLAPIMPRLKENLAQAKTIATLRDTLLPRLIAGQLRLPGAEALIAEANLR</sequence>
<accession>A0AA37CUI3</accession>
<evidence type="ECO:0000313" key="3">
    <source>
        <dbReference type="Proteomes" id="UP000886934"/>
    </source>
</evidence>
<name>A0AA37CUI3_AERCA</name>
<dbReference type="Proteomes" id="UP000886934">
    <property type="component" value="Unassembled WGS sequence"/>
</dbReference>
<dbReference type="InterPro" id="IPR007409">
    <property type="entry name" value="Restrct_endonuc_type1_HsdR_N"/>
</dbReference>
<reference evidence="2" key="1">
    <citation type="submission" date="2021-07" db="EMBL/GenBank/DDBJ databases">
        <title>Draft genome sequence of carbapenem-resistant Aeromonas spp. in Japan.</title>
        <authorList>
            <person name="Maehana S."/>
            <person name="Suzuki M."/>
            <person name="Kitasato H."/>
        </authorList>
    </citation>
    <scope>NUCLEOTIDE SEQUENCE</scope>
    <source>
        <strain evidence="2">KAM351</strain>
    </source>
</reference>
<dbReference type="EMBL" id="BPNN01000009">
    <property type="protein sequence ID" value="GJA62340.1"/>
    <property type="molecule type" value="Genomic_DNA"/>
</dbReference>
<dbReference type="GO" id="GO:0003677">
    <property type="term" value="F:DNA binding"/>
    <property type="evidence" value="ECO:0007669"/>
    <property type="project" value="UniProtKB-KW"/>
</dbReference>
<organism evidence="2 3">
    <name type="scientific">Aeromonas caviae</name>
    <name type="common">Aeromonas punctata</name>
    <dbReference type="NCBI Taxonomy" id="648"/>
    <lineage>
        <taxon>Bacteria</taxon>
        <taxon>Pseudomonadati</taxon>
        <taxon>Pseudomonadota</taxon>
        <taxon>Gammaproteobacteria</taxon>
        <taxon>Aeromonadales</taxon>
        <taxon>Aeromonadaceae</taxon>
        <taxon>Aeromonas</taxon>
    </lineage>
</organism>
<feature type="domain" description="Restriction endonuclease type I HsdR N-terminal" evidence="1">
    <location>
        <begin position="1"/>
        <end position="70"/>
    </location>
</feature>
<protein>
    <recommendedName>
        <fullName evidence="1">Restriction endonuclease type I HsdR N-terminal domain-containing protein</fullName>
    </recommendedName>
</protein>
<proteinExistence type="predicted"/>
<evidence type="ECO:0000259" key="1">
    <source>
        <dbReference type="Pfam" id="PF04313"/>
    </source>
</evidence>
<evidence type="ECO:0000313" key="2">
    <source>
        <dbReference type="EMBL" id="GJA62340.1"/>
    </source>
</evidence>
<dbReference type="Pfam" id="PF04313">
    <property type="entry name" value="HSDR_N"/>
    <property type="match status" value="1"/>
</dbReference>
<dbReference type="GO" id="GO:0009035">
    <property type="term" value="F:type I site-specific deoxyribonuclease activity"/>
    <property type="evidence" value="ECO:0007669"/>
    <property type="project" value="UniProtKB-EC"/>
</dbReference>
<dbReference type="GO" id="GO:0009307">
    <property type="term" value="P:DNA restriction-modification system"/>
    <property type="evidence" value="ECO:0007669"/>
    <property type="project" value="UniProtKB-KW"/>
</dbReference>
<dbReference type="AlphaFoldDB" id="A0AA37CUI3"/>
<dbReference type="RefSeq" id="WP_223924381.1">
    <property type="nucleotide sequence ID" value="NZ_BPND01000009.1"/>
</dbReference>